<keyword evidence="5" id="KW-1003">Cell membrane</keyword>
<feature type="transmembrane region" description="Helical" evidence="11">
    <location>
        <begin position="338"/>
        <end position="360"/>
    </location>
</feature>
<evidence type="ECO:0000259" key="12">
    <source>
        <dbReference type="PROSITE" id="PS50850"/>
    </source>
</evidence>
<feature type="transmembrane region" description="Helical" evidence="11">
    <location>
        <begin position="199"/>
        <end position="220"/>
    </location>
</feature>
<feature type="transmembrane region" description="Helical" evidence="11">
    <location>
        <begin position="111"/>
        <end position="133"/>
    </location>
</feature>
<keyword evidence="10 11" id="KW-0472">Membrane</keyword>
<evidence type="ECO:0000256" key="11">
    <source>
        <dbReference type="SAM" id="Phobius"/>
    </source>
</evidence>
<feature type="transmembrane region" description="Helical" evidence="11">
    <location>
        <begin position="50"/>
        <end position="72"/>
    </location>
</feature>
<dbReference type="RefSeq" id="WP_252166922.1">
    <property type="nucleotide sequence ID" value="NZ_CP084930.1"/>
</dbReference>
<protein>
    <submittedName>
        <fullName evidence="13">Sugar MFS transporter</fullName>
    </submittedName>
</protein>
<dbReference type="EMBL" id="CP084930">
    <property type="protein sequence ID" value="USI73110.1"/>
    <property type="molecule type" value="Genomic_DNA"/>
</dbReference>
<dbReference type="InterPro" id="IPR050375">
    <property type="entry name" value="MFS_TsgA-like"/>
</dbReference>
<feature type="transmembrane region" description="Helical" evidence="11">
    <location>
        <begin position="289"/>
        <end position="307"/>
    </location>
</feature>
<dbReference type="NCBIfam" id="TIGR01272">
    <property type="entry name" value="gluP"/>
    <property type="match status" value="1"/>
</dbReference>
<dbReference type="Proteomes" id="UP001056937">
    <property type="component" value="Chromosome 1"/>
</dbReference>
<feature type="transmembrane region" description="Helical" evidence="11">
    <location>
        <begin position="247"/>
        <end position="269"/>
    </location>
</feature>
<dbReference type="Gene3D" id="1.20.1250.20">
    <property type="entry name" value="MFS general substrate transporter like domains"/>
    <property type="match status" value="2"/>
</dbReference>
<comment type="similarity">
    <text evidence="3">Belongs to the major facilitator superfamily. FHS transporter (TC 2.A.1.7) family.</text>
</comment>
<evidence type="ECO:0000256" key="2">
    <source>
        <dbReference type="ARBA" id="ARBA00004429"/>
    </source>
</evidence>
<evidence type="ECO:0000256" key="9">
    <source>
        <dbReference type="ARBA" id="ARBA00022989"/>
    </source>
</evidence>
<feature type="transmembrane region" description="Helical" evidence="11">
    <location>
        <begin position="22"/>
        <end position="43"/>
    </location>
</feature>
<organism evidence="13 14">
    <name type="scientific">Sphingomonas morindae</name>
    <dbReference type="NCBI Taxonomy" id="1541170"/>
    <lineage>
        <taxon>Bacteria</taxon>
        <taxon>Pseudomonadati</taxon>
        <taxon>Pseudomonadota</taxon>
        <taxon>Alphaproteobacteria</taxon>
        <taxon>Sphingomonadales</taxon>
        <taxon>Sphingomonadaceae</taxon>
        <taxon>Sphingomonas</taxon>
    </lineage>
</organism>
<evidence type="ECO:0000313" key="14">
    <source>
        <dbReference type="Proteomes" id="UP001056937"/>
    </source>
</evidence>
<dbReference type="CDD" id="cd17394">
    <property type="entry name" value="MFS_FucP_like"/>
    <property type="match status" value="1"/>
</dbReference>
<keyword evidence="14" id="KW-1185">Reference proteome</keyword>
<gene>
    <name evidence="13" type="ORF">LHA26_01110</name>
</gene>
<dbReference type="PROSITE" id="PS50850">
    <property type="entry name" value="MFS"/>
    <property type="match status" value="1"/>
</dbReference>
<dbReference type="InterPro" id="IPR036259">
    <property type="entry name" value="MFS_trans_sf"/>
</dbReference>
<dbReference type="InterPro" id="IPR011701">
    <property type="entry name" value="MFS"/>
</dbReference>
<dbReference type="Pfam" id="PF07690">
    <property type="entry name" value="MFS_1"/>
    <property type="match status" value="1"/>
</dbReference>
<sequence>MAPSTAPTAPPPAQAGRASRDLVWLVIGLFFIWGGVTSLNDVLIPKLKGLYALSYTEVMLTQFAFFMGYFIFSLPAGTLIARIGYMRGIVVGLAIMAAGAALFWPSSRAGVYGYYLVALFIIAGGITVLQVAANPLISQLGDERTASSRLTFAQAFNSLGTTIWPYIGANLILGTAAATDPATLHGAALDQFRARESHIVANVYVGIALVLVLLALIFAVRRNAIRADTPDAVGFGAILGLLGRRRIAFGVAALFAYVGAEVSIGSMLVNYLQLPSVLALDPVAAGQRLSLYWGGAMIGRFIGAALLRRVEPGRMLILFSAANVVLIATSMASTGPVAGWALIAVGLFNSIMFPTVFALALEGLDNRAAEGAALLCMAIVGGAIVPLATGRMADATSLGAALVIPLICYVVIAAFGYFEPSRKPAGD</sequence>
<evidence type="ECO:0000256" key="10">
    <source>
        <dbReference type="ARBA" id="ARBA00023136"/>
    </source>
</evidence>
<evidence type="ECO:0000256" key="8">
    <source>
        <dbReference type="ARBA" id="ARBA00022692"/>
    </source>
</evidence>
<evidence type="ECO:0000256" key="4">
    <source>
        <dbReference type="ARBA" id="ARBA00022448"/>
    </source>
</evidence>
<evidence type="ECO:0000313" key="13">
    <source>
        <dbReference type="EMBL" id="USI73110.1"/>
    </source>
</evidence>
<evidence type="ECO:0000256" key="3">
    <source>
        <dbReference type="ARBA" id="ARBA00009120"/>
    </source>
</evidence>
<comment type="function">
    <text evidence="1">Intake of glucose and galactose.</text>
</comment>
<evidence type="ECO:0000256" key="5">
    <source>
        <dbReference type="ARBA" id="ARBA00022475"/>
    </source>
</evidence>
<evidence type="ECO:0000256" key="7">
    <source>
        <dbReference type="ARBA" id="ARBA00022597"/>
    </source>
</evidence>
<feature type="domain" description="Major facilitator superfamily (MFS) profile" evidence="12">
    <location>
        <begin position="21"/>
        <end position="423"/>
    </location>
</feature>
<reference evidence="13" key="1">
    <citation type="journal article" date="2022" name="Toxins">
        <title>Genomic Analysis of Sphingopyxis sp. USTB-05 for Biodegrading Cyanobacterial Hepatotoxins.</title>
        <authorList>
            <person name="Liu C."/>
            <person name="Xu Q."/>
            <person name="Zhao Z."/>
            <person name="Zhang H."/>
            <person name="Liu X."/>
            <person name="Yin C."/>
            <person name="Liu Y."/>
            <person name="Yan H."/>
        </authorList>
    </citation>
    <scope>NUCLEOTIDE SEQUENCE</scope>
    <source>
        <strain evidence="13">NBD5</strain>
    </source>
</reference>
<dbReference type="InterPro" id="IPR005964">
    <property type="entry name" value="Glc/Gal_transptr_bac"/>
</dbReference>
<feature type="transmembrane region" description="Helical" evidence="11">
    <location>
        <begin position="84"/>
        <end position="104"/>
    </location>
</feature>
<accession>A0ABY4X8E3</accession>
<feature type="transmembrane region" description="Helical" evidence="11">
    <location>
        <begin position="372"/>
        <end position="389"/>
    </location>
</feature>
<proteinExistence type="inferred from homology"/>
<dbReference type="PANTHER" id="PTHR43702:SF3">
    <property type="entry name" value="PROTEIN TSGA"/>
    <property type="match status" value="1"/>
</dbReference>
<keyword evidence="9 11" id="KW-1133">Transmembrane helix</keyword>
<keyword evidence="7" id="KW-0762">Sugar transport</keyword>
<feature type="transmembrane region" description="Helical" evidence="11">
    <location>
        <begin position="395"/>
        <end position="418"/>
    </location>
</feature>
<dbReference type="SUPFAM" id="SSF103473">
    <property type="entry name" value="MFS general substrate transporter"/>
    <property type="match status" value="1"/>
</dbReference>
<feature type="transmembrane region" description="Helical" evidence="11">
    <location>
        <begin position="314"/>
        <end position="332"/>
    </location>
</feature>
<comment type="subcellular location">
    <subcellularLocation>
        <location evidence="2">Cell inner membrane</location>
        <topology evidence="2">Multi-pass membrane protein</topology>
    </subcellularLocation>
</comment>
<keyword evidence="6" id="KW-0997">Cell inner membrane</keyword>
<name>A0ABY4X8E3_9SPHN</name>
<evidence type="ECO:0000256" key="6">
    <source>
        <dbReference type="ARBA" id="ARBA00022519"/>
    </source>
</evidence>
<dbReference type="InterPro" id="IPR020846">
    <property type="entry name" value="MFS_dom"/>
</dbReference>
<evidence type="ECO:0000256" key="1">
    <source>
        <dbReference type="ARBA" id="ARBA00003321"/>
    </source>
</evidence>
<dbReference type="PANTHER" id="PTHR43702">
    <property type="entry name" value="L-FUCOSE-PROTON SYMPORTER"/>
    <property type="match status" value="1"/>
</dbReference>
<keyword evidence="4" id="KW-0813">Transport</keyword>
<keyword evidence="8 11" id="KW-0812">Transmembrane</keyword>